<comment type="caution">
    <text evidence="5">The sequence shown here is derived from an EMBL/GenBank/DDBJ whole genome shotgun (WGS) entry which is preliminary data.</text>
</comment>
<dbReference type="AlphaFoldDB" id="A0A2T4UJ00"/>
<reference evidence="5 6" key="1">
    <citation type="submission" date="2018-03" db="EMBL/GenBank/DDBJ databases">
        <title>Aquarubrobacter algicola gen. nov., sp. nov., a novel actinobacterium isolated from shallow eutrophic lake during the end of cyanobacterial harmful algal blooms.</title>
        <authorList>
            <person name="Chun S.J."/>
        </authorList>
    </citation>
    <scope>NUCLEOTIDE SEQUENCE [LARGE SCALE GENOMIC DNA]</scope>
    <source>
        <strain evidence="5 6">Seoho-28</strain>
    </source>
</reference>
<dbReference type="RefSeq" id="WP_107567613.1">
    <property type="nucleotide sequence ID" value="NZ_PYYB01000001.1"/>
</dbReference>
<gene>
    <name evidence="4" type="primary">fliE</name>
    <name evidence="5" type="ORF">C7Y72_05700</name>
</gene>
<comment type="similarity">
    <text evidence="2 4">Belongs to the FliE family.</text>
</comment>
<dbReference type="GO" id="GO:0009425">
    <property type="term" value="C:bacterial-type flagellum basal body"/>
    <property type="evidence" value="ECO:0007669"/>
    <property type="project" value="UniProtKB-SubCell"/>
</dbReference>
<dbReference type="PANTHER" id="PTHR34653">
    <property type="match status" value="1"/>
</dbReference>
<evidence type="ECO:0000313" key="5">
    <source>
        <dbReference type="EMBL" id="PTL59177.1"/>
    </source>
</evidence>
<dbReference type="EMBL" id="PYYB01000001">
    <property type="protein sequence ID" value="PTL59177.1"/>
    <property type="molecule type" value="Genomic_DNA"/>
</dbReference>
<dbReference type="OrthoDB" id="5244758at2"/>
<dbReference type="PANTHER" id="PTHR34653:SF1">
    <property type="entry name" value="FLAGELLAR HOOK-BASAL BODY COMPLEX PROTEIN FLIE"/>
    <property type="match status" value="1"/>
</dbReference>
<organism evidence="5 6">
    <name type="scientific">Paraconexibacter algicola</name>
    <dbReference type="NCBI Taxonomy" id="2133960"/>
    <lineage>
        <taxon>Bacteria</taxon>
        <taxon>Bacillati</taxon>
        <taxon>Actinomycetota</taxon>
        <taxon>Thermoleophilia</taxon>
        <taxon>Solirubrobacterales</taxon>
        <taxon>Paraconexibacteraceae</taxon>
        <taxon>Paraconexibacter</taxon>
    </lineage>
</organism>
<dbReference type="GO" id="GO:0071973">
    <property type="term" value="P:bacterial-type flagellum-dependent cell motility"/>
    <property type="evidence" value="ECO:0007669"/>
    <property type="project" value="InterPro"/>
</dbReference>
<evidence type="ECO:0000256" key="4">
    <source>
        <dbReference type="HAMAP-Rule" id="MF_00724"/>
    </source>
</evidence>
<name>A0A2T4UJ00_9ACTN</name>
<dbReference type="HAMAP" id="MF_00724">
    <property type="entry name" value="FliE"/>
    <property type="match status" value="1"/>
</dbReference>
<protein>
    <recommendedName>
        <fullName evidence="4">Flagellar hook-basal body complex protein FliE</fullName>
    </recommendedName>
</protein>
<dbReference type="GO" id="GO:0005198">
    <property type="term" value="F:structural molecule activity"/>
    <property type="evidence" value="ECO:0007669"/>
    <property type="project" value="InterPro"/>
</dbReference>
<evidence type="ECO:0000256" key="3">
    <source>
        <dbReference type="ARBA" id="ARBA00023143"/>
    </source>
</evidence>
<dbReference type="PRINTS" id="PR01006">
    <property type="entry name" value="FLGHOOKFLIE"/>
</dbReference>
<dbReference type="Proteomes" id="UP000240739">
    <property type="component" value="Unassembled WGS sequence"/>
</dbReference>
<dbReference type="InterPro" id="IPR001624">
    <property type="entry name" value="FliE"/>
</dbReference>
<dbReference type="GO" id="GO:0003774">
    <property type="term" value="F:cytoskeletal motor activity"/>
    <property type="evidence" value="ECO:0007669"/>
    <property type="project" value="InterPro"/>
</dbReference>
<evidence type="ECO:0000256" key="1">
    <source>
        <dbReference type="ARBA" id="ARBA00004117"/>
    </source>
</evidence>
<keyword evidence="6" id="KW-1185">Reference proteome</keyword>
<evidence type="ECO:0000313" key="6">
    <source>
        <dbReference type="Proteomes" id="UP000240739"/>
    </source>
</evidence>
<keyword evidence="3 4" id="KW-0975">Bacterial flagellum</keyword>
<proteinExistence type="inferred from homology"/>
<dbReference type="Pfam" id="PF02049">
    <property type="entry name" value="FliE"/>
    <property type="match status" value="1"/>
</dbReference>
<sequence length="110" mass="10850">MPIEALAGAAAEWQIPSITEADAVGGGGTGAAGGVGGGGGFGGMLGDQIQKLESLQNDAAKASRSLADGTATDPSQVVVAVERAQLAMQLAAQLRTKAVDAISDVMRTQV</sequence>
<accession>A0A2T4UJ00</accession>
<evidence type="ECO:0000256" key="2">
    <source>
        <dbReference type="ARBA" id="ARBA00009272"/>
    </source>
</evidence>
<comment type="subcellular location">
    <subcellularLocation>
        <location evidence="1 4">Bacterial flagellum basal body</location>
    </subcellularLocation>
</comment>